<feature type="binding site" evidence="9">
    <location>
        <position position="323"/>
    </location>
    <ligand>
        <name>substrate</name>
    </ligand>
</feature>
<evidence type="ECO:0000256" key="8">
    <source>
        <dbReference type="ARBA" id="ARBA00048449"/>
    </source>
</evidence>
<protein>
    <recommendedName>
        <fullName evidence="9">Adenosylmethionine-8-amino-7-oxononanoate aminotransferase</fullName>
        <ecNumber evidence="9">2.6.1.62</ecNumber>
    </recommendedName>
    <alternativeName>
        <fullName evidence="9">7,8-diamino-pelargonic acid aminotransferase</fullName>
        <shortName evidence="9">DAPA AT</shortName>
        <shortName evidence="9">DAPA aminotransferase</shortName>
    </alternativeName>
    <alternativeName>
        <fullName evidence="9">7,8-diaminononanoate synthase</fullName>
        <shortName evidence="9">DANS</shortName>
    </alternativeName>
    <alternativeName>
        <fullName evidence="9">Diaminopelargonic acid synthase</fullName>
    </alternativeName>
</protein>
<feature type="site" description="Participates in the substrate recognition with KAPA and in a stacking interaction with the adenine ring of SAM" evidence="9">
    <location>
        <position position="21"/>
    </location>
</feature>
<dbReference type="RefSeq" id="WP_214176096.1">
    <property type="nucleotide sequence ID" value="NZ_JAHCVK010000007.1"/>
</dbReference>
<evidence type="ECO:0000256" key="7">
    <source>
        <dbReference type="ARBA" id="ARBA00022898"/>
    </source>
</evidence>
<evidence type="ECO:0000256" key="5">
    <source>
        <dbReference type="ARBA" id="ARBA00022691"/>
    </source>
</evidence>
<evidence type="ECO:0000256" key="2">
    <source>
        <dbReference type="ARBA" id="ARBA00005063"/>
    </source>
</evidence>
<sequence length="454" mass="50346">MPDLDTKTLQEYDRKYVWHPFTQMRDWEAEPPVVITRGEGCYLVDSDGNRYLDGVASIWTNVHGHCRREINDAIKAQVDRIEHSTQLGLANDQAAILAKRLVEIAPAGLCKVFYSDNGSTAVEIGIKMAFQYQQHRGATRKTKFISFVNAYHGDTIGAVSVGGIDLFHGVFRPLLFPTILAPSPYCYRCELCPEQDSDMCGRLCLAELERLMAAHADETAGLVIEPLVQGAGGMIVHPPGFLKRVRELCDRHDILMIADEVAVGFGRTGTMFACQQEGVTPDIMALSKGITAGYLPLAATMATQKVYDAFLGDYRELKTFFHGHTFTGNPIACATALASLDLFETDRLLDSLPPKIDYLRARLTALEELSHVGNVRQCGMLGGIELVRNKADKKPYPWEERVGMRVCQEAKKHGLFLRPLGNTIVVFPPLVITLDELKFLMDGIETSIRAVTDP</sequence>
<keyword evidence="3 9" id="KW-0032">Aminotransferase</keyword>
<dbReference type="Gene3D" id="3.40.640.10">
    <property type="entry name" value="Type I PLP-dependent aspartate aminotransferase-like (Major domain)"/>
    <property type="match status" value="1"/>
</dbReference>
<feature type="binding site" evidence="9">
    <location>
        <begin position="118"/>
        <end position="119"/>
    </location>
    <ligand>
        <name>pyridoxal 5'-phosphate</name>
        <dbReference type="ChEBI" id="CHEBI:597326"/>
    </ligand>
</feature>
<dbReference type="PANTHER" id="PTHR42684">
    <property type="entry name" value="ADENOSYLMETHIONINE-8-AMINO-7-OXONONANOATE AMINOTRANSFERASE"/>
    <property type="match status" value="1"/>
</dbReference>
<dbReference type="PANTHER" id="PTHR42684:SF17">
    <property type="entry name" value="ADENOSYLMETHIONINE-8-AMINO-7-OXONONANOATE AMINOTRANSFERASE"/>
    <property type="match status" value="1"/>
</dbReference>
<keyword evidence="9" id="KW-0963">Cytoplasm</keyword>
<comment type="subunit">
    <text evidence="9">Homodimer.</text>
</comment>
<dbReference type="SUPFAM" id="SSF53383">
    <property type="entry name" value="PLP-dependent transferases"/>
    <property type="match status" value="1"/>
</dbReference>
<keyword evidence="5 9" id="KW-0949">S-adenosyl-L-methionine</keyword>
<keyword evidence="6 9" id="KW-0093">Biotin biosynthesis</keyword>
<comment type="caution">
    <text evidence="9">Lacks conserved residue(s) required for the propagation of feature annotation.</text>
</comment>
<dbReference type="HAMAP" id="MF_00834">
    <property type="entry name" value="BioA"/>
    <property type="match status" value="1"/>
</dbReference>
<reference evidence="10 11" key="1">
    <citation type="submission" date="2021-05" db="EMBL/GenBank/DDBJ databases">
        <title>The draft genome of Geobacter luticola JCM 17780.</title>
        <authorList>
            <person name="Xu Z."/>
            <person name="Masuda Y."/>
            <person name="Itoh H."/>
            <person name="Senoo K."/>
        </authorList>
    </citation>
    <scope>NUCLEOTIDE SEQUENCE [LARGE SCALE GENOMIC DNA]</scope>
    <source>
        <strain evidence="10 11">JCM 17780</strain>
    </source>
</reference>
<evidence type="ECO:0000256" key="4">
    <source>
        <dbReference type="ARBA" id="ARBA00022679"/>
    </source>
</evidence>
<dbReference type="EC" id="2.6.1.62" evidence="9"/>
<evidence type="ECO:0000256" key="9">
    <source>
        <dbReference type="HAMAP-Rule" id="MF_00834"/>
    </source>
</evidence>
<dbReference type="EMBL" id="JAHCVK010000007">
    <property type="protein sequence ID" value="MBT0654086.1"/>
    <property type="molecule type" value="Genomic_DNA"/>
</dbReference>
<dbReference type="InterPro" id="IPR015421">
    <property type="entry name" value="PyrdxlP-dep_Trfase_major"/>
</dbReference>
<dbReference type="PIRSF" id="PIRSF000521">
    <property type="entry name" value="Transaminase_4ab_Lys_Orn"/>
    <property type="match status" value="1"/>
</dbReference>
<proteinExistence type="inferred from homology"/>
<dbReference type="InterPro" id="IPR015424">
    <property type="entry name" value="PyrdxlP-dep_Trfase"/>
</dbReference>
<gene>
    <name evidence="9 10" type="primary">bioA</name>
    <name evidence="10" type="ORF">KI810_13550</name>
</gene>
<dbReference type="InterPro" id="IPR005815">
    <property type="entry name" value="BioA"/>
</dbReference>
<feature type="binding site" evidence="9">
    <location>
        <begin position="324"/>
        <end position="325"/>
    </location>
    <ligand>
        <name>pyridoxal 5'-phosphate</name>
        <dbReference type="ChEBI" id="CHEBI:597326"/>
    </ligand>
</feature>
<dbReference type="InterPro" id="IPR005814">
    <property type="entry name" value="Aminotrans_3"/>
</dbReference>
<keyword evidence="4 9" id="KW-0808">Transferase</keyword>
<keyword evidence="7 9" id="KW-0663">Pyridoxal phosphate</keyword>
<evidence type="ECO:0000313" key="10">
    <source>
        <dbReference type="EMBL" id="MBT0654086.1"/>
    </source>
</evidence>
<dbReference type="GO" id="GO:0004015">
    <property type="term" value="F:adenosylmethionine-8-amino-7-oxononanoate transaminase activity"/>
    <property type="evidence" value="ECO:0007669"/>
    <property type="project" value="UniProtKB-EC"/>
</dbReference>
<feature type="binding site" evidence="9">
    <location>
        <position position="259"/>
    </location>
    <ligand>
        <name>pyridoxal 5'-phosphate</name>
        <dbReference type="ChEBI" id="CHEBI:597326"/>
    </ligand>
</feature>
<dbReference type="CDD" id="cd00610">
    <property type="entry name" value="OAT_like"/>
    <property type="match status" value="1"/>
</dbReference>
<feature type="modified residue" description="N6-(pyridoxal phosphate)lysine" evidence="9">
    <location>
        <position position="288"/>
    </location>
</feature>
<name>A0ABS5SFF8_9BACT</name>
<comment type="pathway">
    <text evidence="2 9">Cofactor biosynthesis; biotin biosynthesis; 7,8-diaminononanoate from 8-amino-7-oxononanoate (SAM route): step 1/1.</text>
</comment>
<comment type="catalytic activity">
    <reaction evidence="8 9">
        <text>(8S)-8-amino-7-oxononanoate + S-adenosyl-L-methionine = S-adenosyl-4-methylsulfanyl-2-oxobutanoate + (7R,8S)-7,8-diammoniononanoate</text>
        <dbReference type="Rhea" id="RHEA:16861"/>
        <dbReference type="ChEBI" id="CHEBI:16490"/>
        <dbReference type="ChEBI" id="CHEBI:59789"/>
        <dbReference type="ChEBI" id="CHEBI:149468"/>
        <dbReference type="ChEBI" id="CHEBI:149469"/>
        <dbReference type="EC" id="2.6.1.62"/>
    </reaction>
</comment>
<dbReference type="Proteomes" id="UP000756860">
    <property type="component" value="Unassembled WGS sequence"/>
</dbReference>
<evidence type="ECO:0000313" key="11">
    <source>
        <dbReference type="Proteomes" id="UP000756860"/>
    </source>
</evidence>
<feature type="binding site" evidence="9">
    <location>
        <position position="151"/>
    </location>
    <ligand>
        <name>substrate</name>
    </ligand>
</feature>
<dbReference type="InterPro" id="IPR015422">
    <property type="entry name" value="PyrdxlP-dep_Trfase_small"/>
</dbReference>
<dbReference type="InterPro" id="IPR049704">
    <property type="entry name" value="Aminotrans_3_PPA_site"/>
</dbReference>
<evidence type="ECO:0000256" key="3">
    <source>
        <dbReference type="ARBA" id="ARBA00022576"/>
    </source>
</evidence>
<dbReference type="Gene3D" id="3.90.1150.10">
    <property type="entry name" value="Aspartate Aminotransferase, domain 1"/>
    <property type="match status" value="1"/>
</dbReference>
<accession>A0ABS5SFF8</accession>
<keyword evidence="11" id="KW-1185">Reference proteome</keyword>
<dbReference type="Pfam" id="PF00202">
    <property type="entry name" value="Aminotran_3"/>
    <property type="match status" value="1"/>
</dbReference>
<comment type="function">
    <text evidence="9">Catalyzes the transfer of the alpha-amino group from S-adenosyl-L-methionine (SAM) to 7-keto-8-aminopelargonic acid (KAPA) to form 7,8-diaminopelargonic acid (DAPA). It is the only aminotransferase known to utilize SAM as an amino donor.</text>
</comment>
<comment type="caution">
    <text evidence="10">The sequence shown here is derived from an EMBL/GenBank/DDBJ whole genome shotgun (WGS) entry which is preliminary data.</text>
</comment>
<evidence type="ECO:0000256" key="1">
    <source>
        <dbReference type="ARBA" id="ARBA00001933"/>
    </source>
</evidence>
<comment type="cofactor">
    <cofactor evidence="1 9">
        <name>pyridoxal 5'-phosphate</name>
        <dbReference type="ChEBI" id="CHEBI:597326"/>
    </cofactor>
</comment>
<comment type="similarity">
    <text evidence="9">Belongs to the class-III pyridoxal-phosphate-dependent aminotransferase family. BioA subfamily.</text>
</comment>
<feature type="binding site" evidence="9">
    <location>
        <position position="418"/>
    </location>
    <ligand>
        <name>substrate</name>
    </ligand>
</feature>
<dbReference type="PROSITE" id="PS00600">
    <property type="entry name" value="AA_TRANSFER_CLASS_3"/>
    <property type="match status" value="1"/>
</dbReference>
<dbReference type="NCBIfam" id="TIGR00508">
    <property type="entry name" value="bioA"/>
    <property type="match status" value="1"/>
</dbReference>
<organism evidence="10 11">
    <name type="scientific">Geomobilimonas luticola</name>
    <dbReference type="NCBI Taxonomy" id="1114878"/>
    <lineage>
        <taxon>Bacteria</taxon>
        <taxon>Pseudomonadati</taxon>
        <taxon>Thermodesulfobacteriota</taxon>
        <taxon>Desulfuromonadia</taxon>
        <taxon>Geobacterales</taxon>
        <taxon>Geobacteraceae</taxon>
        <taxon>Geomobilimonas</taxon>
    </lineage>
</organism>
<feature type="binding site" evidence="9">
    <location>
        <position position="288"/>
    </location>
    <ligand>
        <name>substrate</name>
    </ligand>
</feature>
<comment type="subcellular location">
    <subcellularLocation>
        <location evidence="9">Cytoplasm</location>
    </subcellularLocation>
</comment>
<evidence type="ECO:0000256" key="6">
    <source>
        <dbReference type="ARBA" id="ARBA00022756"/>
    </source>
</evidence>